<dbReference type="PANTHER" id="PTHR43163">
    <property type="entry name" value="DIPEPTIDE TRANSPORT SYSTEM PERMEASE PROTEIN DPPB-RELATED"/>
    <property type="match status" value="1"/>
</dbReference>
<dbReference type="GO" id="GO:0071916">
    <property type="term" value="F:dipeptide transmembrane transporter activity"/>
    <property type="evidence" value="ECO:0007669"/>
    <property type="project" value="TreeGrafter"/>
</dbReference>
<evidence type="ECO:0000256" key="7">
    <source>
        <dbReference type="RuleBase" id="RU363032"/>
    </source>
</evidence>
<reference evidence="10" key="1">
    <citation type="submission" date="2016-12" db="EMBL/GenBank/DDBJ databases">
        <authorList>
            <person name="Varghese N."/>
            <person name="Submissions S."/>
        </authorList>
    </citation>
    <scope>NUCLEOTIDE SEQUENCE [LARGE SCALE GENOMIC DNA]</scope>
    <source>
        <strain evidence="10">DSM 11544</strain>
    </source>
</reference>
<keyword evidence="2 7" id="KW-0813">Transport</keyword>
<feature type="transmembrane region" description="Helical" evidence="7">
    <location>
        <begin position="176"/>
        <end position="197"/>
    </location>
</feature>
<evidence type="ECO:0000256" key="1">
    <source>
        <dbReference type="ARBA" id="ARBA00004651"/>
    </source>
</evidence>
<dbReference type="Proteomes" id="UP000184010">
    <property type="component" value="Unassembled WGS sequence"/>
</dbReference>
<evidence type="ECO:0000256" key="5">
    <source>
        <dbReference type="ARBA" id="ARBA00022989"/>
    </source>
</evidence>
<dbReference type="GO" id="GO:0005886">
    <property type="term" value="C:plasma membrane"/>
    <property type="evidence" value="ECO:0007669"/>
    <property type="project" value="UniProtKB-SubCell"/>
</dbReference>
<dbReference type="InterPro" id="IPR045621">
    <property type="entry name" value="BPD_transp_1_N"/>
</dbReference>
<accession>A0A1M7SJZ8</accession>
<evidence type="ECO:0000256" key="4">
    <source>
        <dbReference type="ARBA" id="ARBA00022692"/>
    </source>
</evidence>
<dbReference type="PROSITE" id="PS50928">
    <property type="entry name" value="ABC_TM1"/>
    <property type="match status" value="1"/>
</dbReference>
<protein>
    <submittedName>
        <fullName evidence="9">Nickel transport system permease protein</fullName>
    </submittedName>
</protein>
<dbReference type="CDD" id="cd06261">
    <property type="entry name" value="TM_PBP2"/>
    <property type="match status" value="1"/>
</dbReference>
<keyword evidence="10" id="KW-1185">Reference proteome</keyword>
<dbReference type="PANTHER" id="PTHR43163:SF6">
    <property type="entry name" value="DIPEPTIDE TRANSPORT SYSTEM PERMEASE PROTEIN DPPB-RELATED"/>
    <property type="match status" value="1"/>
</dbReference>
<dbReference type="STRING" id="1121395.SAMN02745215_00971"/>
<feature type="transmembrane region" description="Helical" evidence="7">
    <location>
        <begin position="103"/>
        <end position="123"/>
    </location>
</feature>
<feature type="transmembrane region" description="Helical" evidence="7">
    <location>
        <begin position="135"/>
        <end position="164"/>
    </location>
</feature>
<keyword evidence="4 7" id="KW-0812">Transmembrane</keyword>
<dbReference type="EMBL" id="FRDN01000004">
    <property type="protein sequence ID" value="SHN58759.1"/>
    <property type="molecule type" value="Genomic_DNA"/>
</dbReference>
<evidence type="ECO:0000313" key="10">
    <source>
        <dbReference type="Proteomes" id="UP000184010"/>
    </source>
</evidence>
<feature type="domain" description="ABC transmembrane type-1" evidence="8">
    <location>
        <begin position="100"/>
        <end position="297"/>
    </location>
</feature>
<keyword evidence="3" id="KW-1003">Cell membrane</keyword>
<name>A0A1M7SJZ8_9FIRM</name>
<dbReference type="InterPro" id="IPR035906">
    <property type="entry name" value="MetI-like_sf"/>
</dbReference>
<keyword evidence="5 7" id="KW-1133">Transmembrane helix</keyword>
<dbReference type="InterPro" id="IPR000515">
    <property type="entry name" value="MetI-like"/>
</dbReference>
<sequence>MPLLKALISKFVHVLCVLLGITLISFVLANLSPVDPAEAYAKRHYKGAGEERIAEVRKELGFDKSVPEQYLSWLQRAVRLDFGESYLTHKPVMREMAGALPTTLNIAILAAVLILLFSVPLGILAAEREGRLADFLISGFAFLSLSIPGYFLGLLCVFLFGFQLRLFPVIGHGHPLSLMFAALVLAFPMIGSLAKMLRTLLLEYRQRDFVTYALARGISKRRIMWHHLLRNAAAPCVTMFGQNIGYLIAGTAVVETIFSCAGIGTYALHGALNRDFPVITAYILIMALFFVLCNLGADLAGMLLNPKTRKAQENRI</sequence>
<evidence type="ECO:0000313" key="9">
    <source>
        <dbReference type="EMBL" id="SHN58759.1"/>
    </source>
</evidence>
<proteinExistence type="inferred from homology"/>
<organism evidence="9 10">
    <name type="scientific">Desulfitobacterium chlororespirans DSM 11544</name>
    <dbReference type="NCBI Taxonomy" id="1121395"/>
    <lineage>
        <taxon>Bacteria</taxon>
        <taxon>Bacillati</taxon>
        <taxon>Bacillota</taxon>
        <taxon>Clostridia</taxon>
        <taxon>Eubacteriales</taxon>
        <taxon>Desulfitobacteriaceae</taxon>
        <taxon>Desulfitobacterium</taxon>
    </lineage>
</organism>
<dbReference type="Pfam" id="PF19300">
    <property type="entry name" value="BPD_transp_1_N"/>
    <property type="match status" value="1"/>
</dbReference>
<feature type="transmembrane region" description="Helical" evidence="7">
    <location>
        <begin position="12"/>
        <end position="31"/>
    </location>
</feature>
<dbReference type="AlphaFoldDB" id="A0A1M7SJZ8"/>
<dbReference type="SUPFAM" id="SSF161098">
    <property type="entry name" value="MetI-like"/>
    <property type="match status" value="1"/>
</dbReference>
<evidence type="ECO:0000256" key="6">
    <source>
        <dbReference type="ARBA" id="ARBA00023136"/>
    </source>
</evidence>
<comment type="subcellular location">
    <subcellularLocation>
        <location evidence="1 7">Cell membrane</location>
        <topology evidence="1 7">Multi-pass membrane protein</topology>
    </subcellularLocation>
</comment>
<keyword evidence="6 7" id="KW-0472">Membrane</keyword>
<evidence type="ECO:0000256" key="2">
    <source>
        <dbReference type="ARBA" id="ARBA00022448"/>
    </source>
</evidence>
<feature type="transmembrane region" description="Helical" evidence="7">
    <location>
        <begin position="279"/>
        <end position="304"/>
    </location>
</feature>
<gene>
    <name evidence="9" type="ORF">SAMN02745215_00971</name>
</gene>
<evidence type="ECO:0000259" key="8">
    <source>
        <dbReference type="PROSITE" id="PS50928"/>
    </source>
</evidence>
<feature type="transmembrane region" description="Helical" evidence="7">
    <location>
        <begin position="244"/>
        <end position="267"/>
    </location>
</feature>
<dbReference type="Gene3D" id="1.10.3720.10">
    <property type="entry name" value="MetI-like"/>
    <property type="match status" value="1"/>
</dbReference>
<evidence type="ECO:0000256" key="3">
    <source>
        <dbReference type="ARBA" id="ARBA00022475"/>
    </source>
</evidence>
<dbReference type="Pfam" id="PF00528">
    <property type="entry name" value="BPD_transp_1"/>
    <property type="match status" value="1"/>
</dbReference>
<comment type="similarity">
    <text evidence="7">Belongs to the binding-protein-dependent transport system permease family.</text>
</comment>